<evidence type="ECO:0000313" key="1">
    <source>
        <dbReference type="EMBL" id="WVX84248.1"/>
    </source>
</evidence>
<proteinExistence type="predicted"/>
<evidence type="ECO:0000313" key="2">
    <source>
        <dbReference type="Proteomes" id="UP001357223"/>
    </source>
</evidence>
<keyword evidence="2" id="KW-1185">Reference proteome</keyword>
<organism evidence="1 2">
    <name type="scientific">Niallia oryzisoli</name>
    <dbReference type="NCBI Taxonomy" id="1737571"/>
    <lineage>
        <taxon>Bacteria</taxon>
        <taxon>Bacillati</taxon>
        <taxon>Bacillota</taxon>
        <taxon>Bacilli</taxon>
        <taxon>Bacillales</taxon>
        <taxon>Bacillaceae</taxon>
        <taxon>Niallia</taxon>
    </lineage>
</organism>
<reference evidence="1 2" key="1">
    <citation type="submission" date="2023-10" db="EMBL/GenBank/DDBJ databases">
        <title>Niallia locisalis sp.nov. isolated from a salt pond sample.</title>
        <authorList>
            <person name="Li X.-J."/>
            <person name="Dong L."/>
        </authorList>
    </citation>
    <scope>NUCLEOTIDE SEQUENCE [LARGE SCALE GENOMIC DNA]</scope>
    <source>
        <strain evidence="1 2">DSM 29761</strain>
    </source>
</reference>
<name>A0ABZ2CMK1_9BACI</name>
<sequence length="234" mass="28300">MNPNGIERQLLSEYRDLIQFIEITFKGARLEQTTIKIPRELLQGIQKKGLGDKLKATYPLFHEDFSIYTKPVKELVDDYRTKYTRTLSKKYGRVILVKDKAEFEKEFQIISDKIEQYKKEVSHILTIQIEKTKQELIEYFTPVIIDDPPEHLLHMENESLEEQEIRSYIEWLLGREFPTAEQILRRVEFYQVYKDVTIQILQDEQFYRDIEKAFKKEQLNWPHQNQKQEEFYLT</sequence>
<protein>
    <submittedName>
        <fullName evidence="1">Uncharacterized protein</fullName>
    </submittedName>
</protein>
<gene>
    <name evidence="1" type="ORF">R4Z09_15355</name>
</gene>
<dbReference type="RefSeq" id="WP_338453121.1">
    <property type="nucleotide sequence ID" value="NZ_CP137640.1"/>
</dbReference>
<dbReference type="Proteomes" id="UP001357223">
    <property type="component" value="Chromosome"/>
</dbReference>
<dbReference type="EMBL" id="CP137640">
    <property type="protein sequence ID" value="WVX84248.1"/>
    <property type="molecule type" value="Genomic_DNA"/>
</dbReference>
<accession>A0ABZ2CMK1</accession>